<name>A0A7W5FE12_9ACTN</name>
<evidence type="ECO:0000313" key="2">
    <source>
        <dbReference type="Proteomes" id="UP000590749"/>
    </source>
</evidence>
<accession>A0A7W5FE12</accession>
<dbReference type="Proteomes" id="UP000590749">
    <property type="component" value="Unassembled WGS sequence"/>
</dbReference>
<protein>
    <submittedName>
        <fullName evidence="1">Uncharacterized protein</fullName>
    </submittedName>
</protein>
<comment type="caution">
    <text evidence="1">The sequence shown here is derived from an EMBL/GenBank/DDBJ whole genome shotgun (WGS) entry which is preliminary data.</text>
</comment>
<proteinExistence type="predicted"/>
<dbReference type="AlphaFoldDB" id="A0A7W5FE12"/>
<evidence type="ECO:0000313" key="1">
    <source>
        <dbReference type="EMBL" id="MBB3095018.1"/>
    </source>
</evidence>
<dbReference type="RefSeq" id="WP_183219430.1">
    <property type="nucleotide sequence ID" value="NZ_BMPW01000009.1"/>
</dbReference>
<sequence>MPTIWEYADQVAAGDTGLWQAATRRAAILLAPTHPVISLPYRMPVHQVLVQTTALVVYGRTRTAGAPGHVVTGLELAAWVAEHVLPGTDAGPGAVAAAVRRQLDSIAGMLRSTGHHVPEPGPRALHRYSPDPVVRLWHDLADVDDAPGLGGFPLLCLGVAAMSDTFGPAIV</sequence>
<keyword evidence="2" id="KW-1185">Reference proteome</keyword>
<reference evidence="1 2" key="1">
    <citation type="submission" date="2020-08" db="EMBL/GenBank/DDBJ databases">
        <title>Genomic Encyclopedia of Type Strains, Phase III (KMG-III): the genomes of soil and plant-associated and newly described type strains.</title>
        <authorList>
            <person name="Whitman W."/>
        </authorList>
    </citation>
    <scope>NUCLEOTIDE SEQUENCE [LARGE SCALE GENOMIC DNA]</scope>
    <source>
        <strain evidence="1 2">CECT 3287</strain>
    </source>
</reference>
<organism evidence="1 2">
    <name type="scientific">Actinoplanes campanulatus</name>
    <dbReference type="NCBI Taxonomy" id="113559"/>
    <lineage>
        <taxon>Bacteria</taxon>
        <taxon>Bacillati</taxon>
        <taxon>Actinomycetota</taxon>
        <taxon>Actinomycetes</taxon>
        <taxon>Micromonosporales</taxon>
        <taxon>Micromonosporaceae</taxon>
        <taxon>Actinoplanes</taxon>
    </lineage>
</organism>
<dbReference type="EMBL" id="JACHXF010000005">
    <property type="protein sequence ID" value="MBB3095018.1"/>
    <property type="molecule type" value="Genomic_DNA"/>
</dbReference>
<gene>
    <name evidence="1" type="ORF">FHR83_002681</name>
</gene>